<dbReference type="CDD" id="cd09596">
    <property type="entry name" value="M36"/>
    <property type="match status" value="1"/>
</dbReference>
<keyword evidence="10" id="KW-0482">Metalloprotease</keyword>
<gene>
    <name evidence="15" type="ORF">SAMD00020551_1032</name>
</gene>
<dbReference type="OrthoDB" id="5289240at2"/>
<comment type="caution">
    <text evidence="15">The sequence shown here is derived from an EMBL/GenBank/DDBJ whole genome shotgun (WGS) entry which is preliminary data.</text>
</comment>
<feature type="domain" description="F5/8 type C" evidence="13">
    <location>
        <begin position="786"/>
        <end position="922"/>
    </location>
</feature>
<evidence type="ECO:0000256" key="2">
    <source>
        <dbReference type="ARBA" id="ARBA00004613"/>
    </source>
</evidence>
<dbReference type="Pfam" id="PF13620">
    <property type="entry name" value="CarboxypepD_reg"/>
    <property type="match status" value="1"/>
</dbReference>
<protein>
    <submittedName>
        <fullName evidence="15">Coagulation factor 5/8 type-like protein</fullName>
    </submittedName>
</protein>
<evidence type="ECO:0000256" key="10">
    <source>
        <dbReference type="ARBA" id="ARBA00023049"/>
    </source>
</evidence>
<sequence>MKKRKLVTAVCSTLLAGQVLLTSGINADQVKGPVTAEGIHEDHESHLYDVRNVVNSVLPTQKQLDAANTLVQSVGAGTKIKWDTHFGTPSTIIKDQGYLSAPSNESAENIARNWLKQNAELFGLQSSDIDSFIVSKNFEMPGTGLRPVTLQQTFDGIESAYGGRVIIAVNKDGQILSAAGNLSRATGLIADFQLSEADALNKAVELELPDVSFVPKLLSKEKGWSVFAGGDVLPSEQRVKKATFITKDGVRPAYRVLFIKELNEGFEMVIDAANGKLLYQRSLVDTLLETEGLIFENYPGAPAGGTQVVKSFKGDPKASPKGWLIPGTSLGLTTFGNNANSYANWSNFLVPADQAVRPLALDGDFSYLFKNAWQKTNGQTTPPSYAEDLNSAATNLFYHHNLFHDYFYNLGWTEAAGNLQLSNYGKGGLDGDAILGLVQAGALSGGAPTYTGRDNAYMLTLPDGIPAWSGMFLWEPIPGAFEGQYADGDFDAGIIYHEYAHALTNRFVAGGEALGSHQSGSMGEGWGDFFGMHYLAKKGLQEKPVVGAYVTGNVERGIRSYSLDEAPYNYGDVGYDVGGPEVHSDGDIWAAILWHVRDALIDQLGKTEAESVIEHLVMDAMPISVPNPSMEDMRTAILAADFERFDGKHYDALWTAFAQRGLGANALSKGGDDTDPVPGFNHPVGQRNGQLIGKVVNAATNKPIQDARIIIGEFEARTSPLAVSGQKGDFGAYIVEGTYDITIQAKGFGSRTIRDVAIKAGEKNRLTFTIGPNVASSFNGASISSVSGSSDSNPVKFAIDDTEASVFASNTQENGFLGADFIVDLAGDEPVEISHVQVSAMKDISGSRFATLKNFSLQTSMDGENFTTVWKGKFEAGKPRPTIADLHYQGIDLPQTVEAKYLKFIAHDAQDNTKGFVQVAEVQAFSEQKSKIEPLELEPEEPFVAEGTVQAGNAGTGIGSLAGVPATLAVTENEFVTTQNPEPASQGVDGYVVTLPEQYGDGIHNFTLKGSNDGSYDYDVYFYNKNFELIGSVATSGANEAGVIPGGTRYVYVGLYSGANVPLTFTATSPY</sequence>
<comment type="cofactor">
    <cofactor evidence="1">
        <name>Zn(2+)</name>
        <dbReference type="ChEBI" id="CHEBI:29105"/>
    </cofactor>
</comment>
<dbReference type="InterPro" id="IPR011096">
    <property type="entry name" value="FTP_domain"/>
</dbReference>
<dbReference type="InterPro" id="IPR001842">
    <property type="entry name" value="Peptidase_M36"/>
</dbReference>
<dbReference type="InterPro" id="IPR008979">
    <property type="entry name" value="Galactose-bd-like_sf"/>
</dbReference>
<feature type="chain" id="PRO_5002041375" evidence="12">
    <location>
        <begin position="28"/>
        <end position="1071"/>
    </location>
</feature>
<dbReference type="RefSeq" id="WP_041964786.1">
    <property type="nucleotide sequence ID" value="NZ_BASE01000019.1"/>
</dbReference>
<keyword evidence="11" id="KW-0865">Zymogen</keyword>
<evidence type="ECO:0000256" key="6">
    <source>
        <dbReference type="ARBA" id="ARBA00022723"/>
    </source>
</evidence>
<dbReference type="InterPro" id="IPR008969">
    <property type="entry name" value="CarboxyPept-like_regulatory"/>
</dbReference>
<evidence type="ECO:0000256" key="5">
    <source>
        <dbReference type="ARBA" id="ARBA00022670"/>
    </source>
</evidence>
<proteinExistence type="inferred from homology"/>
<keyword evidence="9" id="KW-0862">Zinc</keyword>
<dbReference type="Gene3D" id="2.60.120.260">
    <property type="entry name" value="Galactose-binding domain-like"/>
    <property type="match status" value="1"/>
</dbReference>
<evidence type="ECO:0000259" key="14">
    <source>
        <dbReference type="Pfam" id="PF07504"/>
    </source>
</evidence>
<dbReference type="EMBL" id="BASE01000019">
    <property type="protein sequence ID" value="GAM12897.1"/>
    <property type="molecule type" value="Genomic_DNA"/>
</dbReference>
<evidence type="ECO:0000256" key="1">
    <source>
        <dbReference type="ARBA" id="ARBA00001947"/>
    </source>
</evidence>
<evidence type="ECO:0000256" key="12">
    <source>
        <dbReference type="SAM" id="SignalP"/>
    </source>
</evidence>
<dbReference type="Proteomes" id="UP000031014">
    <property type="component" value="Unassembled WGS sequence"/>
</dbReference>
<dbReference type="InterPro" id="IPR050371">
    <property type="entry name" value="Fungal_virulence_M36"/>
</dbReference>
<keyword evidence="5" id="KW-0645">Protease</keyword>
<evidence type="ECO:0000313" key="16">
    <source>
        <dbReference type="Proteomes" id="UP000031014"/>
    </source>
</evidence>
<dbReference type="SUPFAM" id="SSF55486">
    <property type="entry name" value="Metalloproteases ('zincins'), catalytic domain"/>
    <property type="match status" value="1"/>
</dbReference>
<evidence type="ECO:0000313" key="15">
    <source>
        <dbReference type="EMBL" id="GAM12897.1"/>
    </source>
</evidence>
<dbReference type="Gene3D" id="2.60.40.1120">
    <property type="entry name" value="Carboxypeptidase-like, regulatory domain"/>
    <property type="match status" value="1"/>
</dbReference>
<dbReference type="PANTHER" id="PTHR33478:SF1">
    <property type="entry name" value="EXTRACELLULAR METALLOPROTEINASE MEP"/>
    <property type="match status" value="1"/>
</dbReference>
<keyword evidence="6" id="KW-0479">Metal-binding</keyword>
<organism evidence="15 16">
    <name type="scientific">Mesobacillus selenatarsenatis (strain DSM 18680 / JCM 14380 / FERM P-15431 / SF-1)</name>
    <dbReference type="NCBI Taxonomy" id="1321606"/>
    <lineage>
        <taxon>Bacteria</taxon>
        <taxon>Bacillati</taxon>
        <taxon>Bacillota</taxon>
        <taxon>Bacilli</taxon>
        <taxon>Bacillales</taxon>
        <taxon>Bacillaceae</taxon>
        <taxon>Mesobacillus</taxon>
    </lineage>
</organism>
<comment type="subcellular location">
    <subcellularLocation>
        <location evidence="2">Secreted</location>
    </subcellularLocation>
</comment>
<dbReference type="AlphaFoldDB" id="A0A0A8X1N0"/>
<dbReference type="SUPFAM" id="SSF49785">
    <property type="entry name" value="Galactose-binding domain-like"/>
    <property type="match status" value="1"/>
</dbReference>
<dbReference type="Pfam" id="PF00754">
    <property type="entry name" value="F5_F8_type_C"/>
    <property type="match status" value="1"/>
</dbReference>
<dbReference type="GO" id="GO:0006508">
    <property type="term" value="P:proteolysis"/>
    <property type="evidence" value="ECO:0007669"/>
    <property type="project" value="UniProtKB-KW"/>
</dbReference>
<evidence type="ECO:0000256" key="4">
    <source>
        <dbReference type="ARBA" id="ARBA00022525"/>
    </source>
</evidence>
<keyword evidence="8" id="KW-0378">Hydrolase</keyword>
<dbReference type="SUPFAM" id="SSF49464">
    <property type="entry name" value="Carboxypeptidase regulatory domain-like"/>
    <property type="match status" value="1"/>
</dbReference>
<dbReference type="Pfam" id="PF07504">
    <property type="entry name" value="FTP"/>
    <property type="match status" value="1"/>
</dbReference>
<dbReference type="GO" id="GO:0008270">
    <property type="term" value="F:zinc ion binding"/>
    <property type="evidence" value="ECO:0007669"/>
    <property type="project" value="InterPro"/>
</dbReference>
<keyword evidence="4" id="KW-0964">Secreted</keyword>
<feature type="domain" description="FTP" evidence="14">
    <location>
        <begin position="131"/>
        <end position="182"/>
    </location>
</feature>
<evidence type="ECO:0000256" key="3">
    <source>
        <dbReference type="ARBA" id="ARBA00006006"/>
    </source>
</evidence>
<evidence type="ECO:0000256" key="7">
    <source>
        <dbReference type="ARBA" id="ARBA00022729"/>
    </source>
</evidence>
<dbReference type="InterPro" id="IPR000421">
    <property type="entry name" value="FA58C"/>
</dbReference>
<reference evidence="15 16" key="1">
    <citation type="submission" date="2013-06" db="EMBL/GenBank/DDBJ databases">
        <title>Whole genome shotgun sequence of Bacillus selenatarsenatis SF-1.</title>
        <authorList>
            <person name="Kuroda M."/>
            <person name="Sei K."/>
            <person name="Yamashita M."/>
            <person name="Ike M."/>
        </authorList>
    </citation>
    <scope>NUCLEOTIDE SEQUENCE [LARGE SCALE GENOMIC DNA]</scope>
    <source>
        <strain evidence="15 16">SF-1</strain>
    </source>
</reference>
<feature type="signal peptide" evidence="12">
    <location>
        <begin position="1"/>
        <end position="27"/>
    </location>
</feature>
<name>A0A0A8X1N0_MESS1</name>
<comment type="similarity">
    <text evidence="3">Belongs to the peptidase M36 family.</text>
</comment>
<dbReference type="Gene3D" id="3.10.170.10">
    <property type="match status" value="1"/>
</dbReference>
<keyword evidence="7 12" id="KW-0732">Signal</keyword>
<evidence type="ECO:0000256" key="9">
    <source>
        <dbReference type="ARBA" id="ARBA00022833"/>
    </source>
</evidence>
<evidence type="ECO:0000259" key="13">
    <source>
        <dbReference type="Pfam" id="PF00754"/>
    </source>
</evidence>
<dbReference type="InterPro" id="IPR027268">
    <property type="entry name" value="Peptidase_M4/M1_CTD_sf"/>
</dbReference>
<accession>A0A0A8X1N0</accession>
<evidence type="ECO:0000256" key="11">
    <source>
        <dbReference type="ARBA" id="ARBA00023145"/>
    </source>
</evidence>
<dbReference type="Pfam" id="PF02128">
    <property type="entry name" value="Peptidase_M36"/>
    <property type="match status" value="1"/>
</dbReference>
<dbReference type="Gene3D" id="1.10.390.10">
    <property type="entry name" value="Neutral Protease Domain 2"/>
    <property type="match status" value="1"/>
</dbReference>
<dbReference type="GO" id="GO:0004222">
    <property type="term" value="F:metalloendopeptidase activity"/>
    <property type="evidence" value="ECO:0007669"/>
    <property type="project" value="InterPro"/>
</dbReference>
<dbReference type="GO" id="GO:0005615">
    <property type="term" value="C:extracellular space"/>
    <property type="evidence" value="ECO:0007669"/>
    <property type="project" value="InterPro"/>
</dbReference>
<keyword evidence="16" id="KW-1185">Reference proteome</keyword>
<dbReference type="PANTHER" id="PTHR33478">
    <property type="entry name" value="EXTRACELLULAR METALLOPROTEINASE MEP"/>
    <property type="match status" value="1"/>
</dbReference>
<dbReference type="STRING" id="1321606.SAMD00020551_1032"/>
<evidence type="ECO:0000256" key="8">
    <source>
        <dbReference type="ARBA" id="ARBA00022801"/>
    </source>
</evidence>